<dbReference type="InterPro" id="IPR017900">
    <property type="entry name" value="4Fe4S_Fe_S_CS"/>
</dbReference>
<dbReference type="Pfam" id="PF13534">
    <property type="entry name" value="Fer4_17"/>
    <property type="match status" value="1"/>
</dbReference>
<proteinExistence type="predicted"/>
<dbReference type="RefSeq" id="WP_015709841.1">
    <property type="nucleotide sequence ID" value="NC_015577.1"/>
</dbReference>
<keyword evidence="3" id="KW-0411">Iron-sulfur</keyword>
<dbReference type="PANTHER" id="PTHR43312">
    <property type="entry name" value="D-THREO-ALDOSE 1-DEHYDROGENASE"/>
    <property type="match status" value="1"/>
</dbReference>
<dbReference type="EMBL" id="CP001841">
    <property type="protein sequence ID" value="AEF83382.1"/>
    <property type="molecule type" value="Genomic_DNA"/>
</dbReference>
<dbReference type="InterPro" id="IPR017896">
    <property type="entry name" value="4Fe4S_Fe-S-bd"/>
</dbReference>
<reference evidence="5 6" key="2">
    <citation type="journal article" date="2011" name="ISME J.">
        <title>RNA-seq reveals cooperative metabolic interactions between two termite-gut spirochete species in co-culture.</title>
        <authorList>
            <person name="Rosenthal A.Z."/>
            <person name="Matson E.G."/>
            <person name="Eldar A."/>
            <person name="Leadbetter J.R."/>
        </authorList>
    </citation>
    <scope>NUCLEOTIDE SEQUENCE [LARGE SCALE GENOMIC DNA]</scope>
    <source>
        <strain evidence="6">ATCC BAA-888 / DSM 13862 / ZAS-9</strain>
    </source>
</reference>
<evidence type="ECO:0000259" key="4">
    <source>
        <dbReference type="PROSITE" id="PS51379"/>
    </source>
</evidence>
<accession>F5Y8P7</accession>
<dbReference type="PANTHER" id="PTHR43312:SF1">
    <property type="entry name" value="NADP-DEPENDENT OXIDOREDUCTASE DOMAIN-CONTAINING PROTEIN"/>
    <property type="match status" value="1"/>
</dbReference>
<dbReference type="STRING" id="545695.TREAZ_2208"/>
<dbReference type="InParanoid" id="F5Y8P7"/>
<evidence type="ECO:0000256" key="2">
    <source>
        <dbReference type="ARBA" id="ARBA00023004"/>
    </source>
</evidence>
<dbReference type="InterPro" id="IPR020471">
    <property type="entry name" value="AKR"/>
</dbReference>
<dbReference type="PROSITE" id="PS00198">
    <property type="entry name" value="4FE4S_FER_1"/>
    <property type="match status" value="1"/>
</dbReference>
<keyword evidence="2" id="KW-0408">Iron</keyword>
<gene>
    <name evidence="5" type="ordered locus">TREAZ_2208</name>
</gene>
<dbReference type="PROSITE" id="PS51379">
    <property type="entry name" value="4FE4S_FER_2"/>
    <property type="match status" value="1"/>
</dbReference>
<dbReference type="AlphaFoldDB" id="F5Y8P7"/>
<reference evidence="6" key="1">
    <citation type="submission" date="2009-12" db="EMBL/GenBank/DDBJ databases">
        <title>Complete sequence of Treponema azotonutricium strain ZAS-9.</title>
        <authorList>
            <person name="Tetu S.G."/>
            <person name="Matson E."/>
            <person name="Ren Q."/>
            <person name="Seshadri R."/>
            <person name="Elbourne L."/>
            <person name="Hassan K.A."/>
            <person name="Durkin A."/>
            <person name="Radune D."/>
            <person name="Mohamoud Y."/>
            <person name="Shay R."/>
            <person name="Jin S."/>
            <person name="Zhang X."/>
            <person name="Lucey K."/>
            <person name="Ballor N.R."/>
            <person name="Ottesen E."/>
            <person name="Rosenthal R."/>
            <person name="Allen A."/>
            <person name="Leadbetter J.R."/>
            <person name="Paulsen I.T."/>
        </authorList>
    </citation>
    <scope>NUCLEOTIDE SEQUENCE [LARGE SCALE GENOMIC DNA]</scope>
    <source>
        <strain evidence="6">ATCC BAA-888 / DSM 13862 / ZAS-9</strain>
    </source>
</reference>
<dbReference type="OrthoDB" id="9773828at2"/>
<dbReference type="SUPFAM" id="SSF46548">
    <property type="entry name" value="alpha-helical ferredoxin"/>
    <property type="match status" value="1"/>
</dbReference>
<dbReference type="Gene3D" id="3.20.20.100">
    <property type="entry name" value="NADP-dependent oxidoreductase domain"/>
    <property type="match status" value="1"/>
</dbReference>
<dbReference type="eggNOG" id="COG1453">
    <property type="taxonomic scope" value="Bacteria"/>
</dbReference>
<dbReference type="InterPro" id="IPR036812">
    <property type="entry name" value="NAD(P)_OxRdtase_dom_sf"/>
</dbReference>
<sequence>MTNTVLGRTGLTINRDAFGALPIQRVDIATAGKILFKALDGGINFFDTARGYTDSEEKIGASIAKRRGEFILATKTPSKNAEGFWKDLETSLGKLKTDYIDIYQFHNPDFIPKPNDGTGLYEAMTEAKKQGKIRFISITNHKLNLAKEAVESGLYDTLQFPFSYLSNDTDIALVKLCAEKNVGFIAMKALSGGLITDIYAARNWMAQYANVVPIWGIQRETELDQLLEAMKQTSPLTPDQKAKIAKDREELAGDFCRGCGYCLPCPAEITINICARINLLLKRAPEAQWVSETWQQNMAKIENCLHCGHCTDNCPYGLDTPALLQKSLKNYREFVSSRQVRV</sequence>
<keyword evidence="6" id="KW-1185">Reference proteome</keyword>
<protein>
    <submittedName>
        <fullName evidence="5">Aldo/keto reductase</fullName>
    </submittedName>
</protein>
<dbReference type="KEGG" id="taz:TREAZ_2208"/>
<dbReference type="InterPro" id="IPR053135">
    <property type="entry name" value="AKR2_Oxidoreductase"/>
</dbReference>
<keyword evidence="1" id="KW-0479">Metal-binding</keyword>
<name>F5Y8P7_LEAAZ</name>
<dbReference type="GO" id="GO:0016491">
    <property type="term" value="F:oxidoreductase activity"/>
    <property type="evidence" value="ECO:0007669"/>
    <property type="project" value="InterPro"/>
</dbReference>
<evidence type="ECO:0000313" key="5">
    <source>
        <dbReference type="EMBL" id="AEF83382.1"/>
    </source>
</evidence>
<evidence type="ECO:0000256" key="1">
    <source>
        <dbReference type="ARBA" id="ARBA00022723"/>
    </source>
</evidence>
<dbReference type="HOGENOM" id="CLU_023205_3_1_12"/>
<dbReference type="Pfam" id="PF00248">
    <property type="entry name" value="Aldo_ket_red"/>
    <property type="match status" value="1"/>
</dbReference>
<dbReference type="PRINTS" id="PR00069">
    <property type="entry name" value="ALDKETRDTASE"/>
</dbReference>
<dbReference type="GO" id="GO:0051536">
    <property type="term" value="F:iron-sulfur cluster binding"/>
    <property type="evidence" value="ECO:0007669"/>
    <property type="project" value="UniProtKB-KW"/>
</dbReference>
<dbReference type="InterPro" id="IPR023210">
    <property type="entry name" value="NADP_OxRdtase_dom"/>
</dbReference>
<dbReference type="Proteomes" id="UP000009222">
    <property type="component" value="Chromosome"/>
</dbReference>
<evidence type="ECO:0000313" key="6">
    <source>
        <dbReference type="Proteomes" id="UP000009222"/>
    </source>
</evidence>
<evidence type="ECO:0000256" key="3">
    <source>
        <dbReference type="ARBA" id="ARBA00023014"/>
    </source>
</evidence>
<organism evidence="5 6">
    <name type="scientific">Leadbettera azotonutricia (strain ATCC BAA-888 / DSM 13862 / ZAS-9)</name>
    <name type="common">Treponema azotonutricium</name>
    <dbReference type="NCBI Taxonomy" id="545695"/>
    <lineage>
        <taxon>Bacteria</taxon>
        <taxon>Pseudomonadati</taxon>
        <taxon>Spirochaetota</taxon>
        <taxon>Spirochaetia</taxon>
        <taxon>Spirochaetales</taxon>
        <taxon>Breznakiellaceae</taxon>
        <taxon>Leadbettera</taxon>
    </lineage>
</organism>
<dbReference type="GO" id="GO:0046872">
    <property type="term" value="F:metal ion binding"/>
    <property type="evidence" value="ECO:0007669"/>
    <property type="project" value="UniProtKB-KW"/>
</dbReference>
<dbReference type="SUPFAM" id="SSF51430">
    <property type="entry name" value="NAD(P)-linked oxidoreductase"/>
    <property type="match status" value="1"/>
</dbReference>
<feature type="domain" description="4Fe-4S ferredoxin-type" evidence="4">
    <location>
        <begin position="294"/>
        <end position="326"/>
    </location>
</feature>
<dbReference type="CDD" id="cd19100">
    <property type="entry name" value="AKR_unchar"/>
    <property type="match status" value="1"/>
</dbReference>